<evidence type="ECO:0000313" key="2">
    <source>
        <dbReference type="EMBL" id="OEH74722.1"/>
    </source>
</evidence>
<proteinExistence type="predicted"/>
<dbReference type="Proteomes" id="UP000095192">
    <property type="component" value="Unassembled WGS sequence"/>
</dbReference>
<dbReference type="AlphaFoldDB" id="A0A1D3CU51"/>
<protein>
    <submittedName>
        <fullName evidence="2">Uncharacterized protein</fullName>
    </submittedName>
</protein>
<dbReference type="InParanoid" id="A0A1D3CU51"/>
<feature type="region of interest" description="Disordered" evidence="1">
    <location>
        <begin position="39"/>
        <end position="63"/>
    </location>
</feature>
<evidence type="ECO:0000313" key="3">
    <source>
        <dbReference type="Proteomes" id="UP000095192"/>
    </source>
</evidence>
<accession>A0A1D3CU51</accession>
<dbReference type="VEuPathDB" id="ToxoDB:cyc_05077"/>
<dbReference type="EMBL" id="JROU02001955">
    <property type="protein sequence ID" value="OEH74722.1"/>
    <property type="molecule type" value="Genomic_DNA"/>
</dbReference>
<keyword evidence="3" id="KW-1185">Reference proteome</keyword>
<organism evidence="2 3">
    <name type="scientific">Cyclospora cayetanensis</name>
    <dbReference type="NCBI Taxonomy" id="88456"/>
    <lineage>
        <taxon>Eukaryota</taxon>
        <taxon>Sar</taxon>
        <taxon>Alveolata</taxon>
        <taxon>Apicomplexa</taxon>
        <taxon>Conoidasida</taxon>
        <taxon>Coccidia</taxon>
        <taxon>Eucoccidiorida</taxon>
        <taxon>Eimeriorina</taxon>
        <taxon>Eimeriidae</taxon>
        <taxon>Cyclospora</taxon>
    </lineage>
</organism>
<sequence>MMDYIRFQEPTRAIPASLTYKEKPIQKLKPADIGAVFTGSRLQTKANEKRKPQEISTPEKPQRAPQQLIYLYCGTLGIIRSCNVMQRAKEPEQPDWVQLTQAAWRAKKMHQANLKHPMQAKA</sequence>
<name>A0A1D3CU51_9EIME</name>
<gene>
    <name evidence="2" type="ORF">cyc_05077</name>
</gene>
<reference evidence="2 3" key="1">
    <citation type="journal article" date="2016" name="BMC Genomics">
        <title>Comparative genomics reveals Cyclospora cayetanensis possesses coccidia-like metabolism and invasion components but unique surface antigens.</title>
        <authorList>
            <person name="Liu S."/>
            <person name="Wang L."/>
            <person name="Zheng H."/>
            <person name="Xu Z."/>
            <person name="Roellig D.M."/>
            <person name="Li N."/>
            <person name="Frace M.A."/>
            <person name="Tang K."/>
            <person name="Arrowood M.J."/>
            <person name="Moss D.M."/>
            <person name="Zhang L."/>
            <person name="Feng Y."/>
            <person name="Xiao L."/>
        </authorList>
    </citation>
    <scope>NUCLEOTIDE SEQUENCE [LARGE SCALE GENOMIC DNA]</scope>
    <source>
        <strain evidence="2 3">CHN_HEN01</strain>
    </source>
</reference>
<evidence type="ECO:0000256" key="1">
    <source>
        <dbReference type="SAM" id="MobiDB-lite"/>
    </source>
</evidence>
<comment type="caution">
    <text evidence="2">The sequence shown here is derived from an EMBL/GenBank/DDBJ whole genome shotgun (WGS) entry which is preliminary data.</text>
</comment>